<dbReference type="Proteomes" id="UP000735302">
    <property type="component" value="Unassembled WGS sequence"/>
</dbReference>
<gene>
    <name evidence="2" type="ORF">PoB_001054000</name>
</gene>
<dbReference type="AlphaFoldDB" id="A0AAV3YLQ0"/>
<dbReference type="GO" id="GO:0016301">
    <property type="term" value="F:kinase activity"/>
    <property type="evidence" value="ECO:0007669"/>
    <property type="project" value="UniProtKB-KW"/>
</dbReference>
<evidence type="ECO:0000256" key="1">
    <source>
        <dbReference type="SAM" id="MobiDB-lite"/>
    </source>
</evidence>
<evidence type="ECO:0000313" key="3">
    <source>
        <dbReference type="Proteomes" id="UP000735302"/>
    </source>
</evidence>
<accession>A0AAV3YLQ0</accession>
<reference evidence="2 3" key="1">
    <citation type="journal article" date="2021" name="Elife">
        <title>Chloroplast acquisition without the gene transfer in kleptoplastic sea slugs, Plakobranchus ocellatus.</title>
        <authorList>
            <person name="Maeda T."/>
            <person name="Takahashi S."/>
            <person name="Yoshida T."/>
            <person name="Shimamura S."/>
            <person name="Takaki Y."/>
            <person name="Nagai Y."/>
            <person name="Toyoda A."/>
            <person name="Suzuki Y."/>
            <person name="Arimoto A."/>
            <person name="Ishii H."/>
            <person name="Satoh N."/>
            <person name="Nishiyama T."/>
            <person name="Hasebe M."/>
            <person name="Maruyama T."/>
            <person name="Minagawa J."/>
            <person name="Obokata J."/>
            <person name="Shigenobu S."/>
        </authorList>
    </citation>
    <scope>NUCLEOTIDE SEQUENCE [LARGE SCALE GENOMIC DNA]</scope>
</reference>
<dbReference type="PANTHER" id="PTHR10773:SF19">
    <property type="match status" value="1"/>
</dbReference>
<keyword evidence="2" id="KW-0808">Transferase</keyword>
<proteinExistence type="predicted"/>
<keyword evidence="2" id="KW-0418">Kinase</keyword>
<feature type="compositionally biased region" description="Polar residues" evidence="1">
    <location>
        <begin position="1"/>
        <end position="10"/>
    </location>
</feature>
<organism evidence="2 3">
    <name type="scientific">Plakobranchus ocellatus</name>
    <dbReference type="NCBI Taxonomy" id="259542"/>
    <lineage>
        <taxon>Eukaryota</taxon>
        <taxon>Metazoa</taxon>
        <taxon>Spiralia</taxon>
        <taxon>Lophotrochozoa</taxon>
        <taxon>Mollusca</taxon>
        <taxon>Gastropoda</taxon>
        <taxon>Heterobranchia</taxon>
        <taxon>Euthyneura</taxon>
        <taxon>Panpulmonata</taxon>
        <taxon>Sacoglossa</taxon>
        <taxon>Placobranchoidea</taxon>
        <taxon>Plakobranchidae</taxon>
        <taxon>Plakobranchus</taxon>
    </lineage>
</organism>
<evidence type="ECO:0000313" key="2">
    <source>
        <dbReference type="EMBL" id="GFN84034.1"/>
    </source>
</evidence>
<dbReference type="EMBL" id="BLXT01001274">
    <property type="protein sequence ID" value="GFN84034.1"/>
    <property type="molecule type" value="Genomic_DNA"/>
</dbReference>
<feature type="region of interest" description="Disordered" evidence="1">
    <location>
        <begin position="379"/>
        <end position="398"/>
    </location>
</feature>
<comment type="caution">
    <text evidence="2">The sequence shown here is derived from an EMBL/GenBank/DDBJ whole genome shotgun (WGS) entry which is preliminary data.</text>
</comment>
<name>A0AAV3YLQ0_9GAST</name>
<sequence>MFYQAQTNRQGSEDDLPLAKLTEKADEDDLPLSVIQSSLRLVSAMVATKNPPSEVDQHEKYSTDPISPQQAESVYHELTIVCDKTYSHSGSYCTDYQCCDEVFGACCSCLSFLCYDHFVNDSPCNIHTSCHNNKSFAHLLNQDSSLEIDDEATQFDFMDETSFLDDTAKDPDFVPNYKEDSDDSVFDTNDSPVDENKITDEMRPEENKEMRTEDSRDPPAFPVEGEPRESVSESGTPRKRKRPKTEREIRKERRNKGCEYTTESGKKMPKKSVGVRCKSSRCRDREFYCHELTEQDRIEINVGFFRSGQLSDQRNFLASYVDSKETTKMKEGSRKNKTMIYTLPIHEQRKQVCRHMFLSILGVTERQIRTALKKRQRDEQIAMEGRGGRREAEKVEDEEKRQSILDNINKFPQMESHYCRANTKNEFLAPELNLTTIHRKVDVSYGMRVLHEGEQMKSQHAFTSFFRRRTRTELKRLSCSATGA</sequence>
<feature type="compositionally biased region" description="Basic and acidic residues" evidence="1">
    <location>
        <begin position="194"/>
        <end position="217"/>
    </location>
</feature>
<protein>
    <submittedName>
        <fullName evidence="2">Serine/threonine-protein kinase ulk4</fullName>
    </submittedName>
</protein>
<keyword evidence="3" id="KW-1185">Reference proteome</keyword>
<feature type="region of interest" description="Disordered" evidence="1">
    <location>
        <begin position="166"/>
        <end position="266"/>
    </location>
</feature>
<feature type="region of interest" description="Disordered" evidence="1">
    <location>
        <begin position="1"/>
        <end position="22"/>
    </location>
</feature>
<dbReference type="PANTHER" id="PTHR10773">
    <property type="entry name" value="DNA-DIRECTED RNA POLYMERASES I, II, AND III SUBUNIT RPABC2"/>
    <property type="match status" value="1"/>
</dbReference>
<feature type="compositionally biased region" description="Basic and acidic residues" evidence="1">
    <location>
        <begin position="245"/>
        <end position="257"/>
    </location>
</feature>